<proteinExistence type="predicted"/>
<gene>
    <name evidence="1" type="ORF">L1987_29330</name>
</gene>
<dbReference type="Proteomes" id="UP001056120">
    <property type="component" value="Linkage Group LG10"/>
</dbReference>
<evidence type="ECO:0000313" key="2">
    <source>
        <dbReference type="Proteomes" id="UP001056120"/>
    </source>
</evidence>
<dbReference type="EMBL" id="CM042027">
    <property type="protein sequence ID" value="KAI3801226.1"/>
    <property type="molecule type" value="Genomic_DNA"/>
</dbReference>
<protein>
    <submittedName>
        <fullName evidence="1">Uncharacterized protein</fullName>
    </submittedName>
</protein>
<evidence type="ECO:0000313" key="1">
    <source>
        <dbReference type="EMBL" id="KAI3801226.1"/>
    </source>
</evidence>
<reference evidence="1 2" key="2">
    <citation type="journal article" date="2022" name="Mol. Ecol. Resour.">
        <title>The genomes of chicory, endive, great burdock and yacon provide insights into Asteraceae paleo-polyploidization history and plant inulin production.</title>
        <authorList>
            <person name="Fan W."/>
            <person name="Wang S."/>
            <person name="Wang H."/>
            <person name="Wang A."/>
            <person name="Jiang F."/>
            <person name="Liu H."/>
            <person name="Zhao H."/>
            <person name="Xu D."/>
            <person name="Zhang Y."/>
        </authorList>
    </citation>
    <scope>NUCLEOTIDE SEQUENCE [LARGE SCALE GENOMIC DNA]</scope>
    <source>
        <strain evidence="2">cv. Yunnan</strain>
        <tissue evidence="1">Leaves</tissue>
    </source>
</reference>
<organism evidence="1 2">
    <name type="scientific">Smallanthus sonchifolius</name>
    <dbReference type="NCBI Taxonomy" id="185202"/>
    <lineage>
        <taxon>Eukaryota</taxon>
        <taxon>Viridiplantae</taxon>
        <taxon>Streptophyta</taxon>
        <taxon>Embryophyta</taxon>
        <taxon>Tracheophyta</taxon>
        <taxon>Spermatophyta</taxon>
        <taxon>Magnoliopsida</taxon>
        <taxon>eudicotyledons</taxon>
        <taxon>Gunneridae</taxon>
        <taxon>Pentapetalae</taxon>
        <taxon>asterids</taxon>
        <taxon>campanulids</taxon>
        <taxon>Asterales</taxon>
        <taxon>Asteraceae</taxon>
        <taxon>Asteroideae</taxon>
        <taxon>Heliantheae alliance</taxon>
        <taxon>Millerieae</taxon>
        <taxon>Smallanthus</taxon>
    </lineage>
</organism>
<accession>A0ACB9I0X1</accession>
<name>A0ACB9I0X1_9ASTR</name>
<sequence length="358" mass="39352">MEYGVITASFVLVSALAVTLQVFFFSPISPDPLELPSPHLFTPNNHLQGVIKLGEGVLNKPEGLCVDQKGILYTATRDGWIKRLHTNGTLENWKKVHNGDTLLGLTVTRAGDLIVCDTKEGLIKVSEDGGVTALATHMNGENIKFANDVVEADDGSLYFSVASTKFGLHDWYLDVLEAKPHGKLLRYDPATMETSLVLDGLGFANGVAVSSDQEFLVVCESWKFRCLKYWLKEEMRGKVDVFIDNLPGAPDNINVAPDGSFWIAILQLTSSRMKFVHSSKAIKHLLATFPKLYDQVKAVERSAMAINVGSNGKIIKRLDDPNGEVMSFVTSVLEFDGNLYFGSLKNDFIGKLPIKTLA</sequence>
<reference evidence="2" key="1">
    <citation type="journal article" date="2022" name="Mol. Ecol. Resour.">
        <title>The genomes of chicory, endive, great burdock and yacon provide insights into Asteraceae palaeo-polyploidization history and plant inulin production.</title>
        <authorList>
            <person name="Fan W."/>
            <person name="Wang S."/>
            <person name="Wang H."/>
            <person name="Wang A."/>
            <person name="Jiang F."/>
            <person name="Liu H."/>
            <person name="Zhao H."/>
            <person name="Xu D."/>
            <person name="Zhang Y."/>
        </authorList>
    </citation>
    <scope>NUCLEOTIDE SEQUENCE [LARGE SCALE GENOMIC DNA]</scope>
    <source>
        <strain evidence="2">cv. Yunnan</strain>
    </source>
</reference>
<keyword evidence="2" id="KW-1185">Reference proteome</keyword>
<comment type="caution">
    <text evidence="1">The sequence shown here is derived from an EMBL/GenBank/DDBJ whole genome shotgun (WGS) entry which is preliminary data.</text>
</comment>